<evidence type="ECO:0000259" key="5">
    <source>
        <dbReference type="SMART" id="SM00487"/>
    </source>
</evidence>
<protein>
    <submittedName>
        <fullName evidence="6">IGHMBP2 family helicase</fullName>
    </submittedName>
</protein>
<feature type="domain" description="Helicase ATP-binding" evidence="5">
    <location>
        <begin position="173"/>
        <end position="465"/>
    </location>
</feature>
<proteinExistence type="predicted"/>
<dbReference type="InterPro" id="IPR041679">
    <property type="entry name" value="DNA2/NAM7-like_C"/>
</dbReference>
<gene>
    <name evidence="6" type="ORF">HLPR_10910</name>
</gene>
<dbReference type="GO" id="GO:0003677">
    <property type="term" value="F:DNA binding"/>
    <property type="evidence" value="ECO:0007669"/>
    <property type="project" value="InterPro"/>
</dbReference>
<dbReference type="GO" id="GO:0005694">
    <property type="term" value="C:chromosome"/>
    <property type="evidence" value="ECO:0007669"/>
    <property type="project" value="UniProtKB-ARBA"/>
</dbReference>
<dbReference type="FunFam" id="3.40.50.300:FF:000326">
    <property type="entry name" value="P-loop containing nucleoside triphosphate hydrolase"/>
    <property type="match status" value="1"/>
</dbReference>
<dbReference type="Proteomes" id="UP001321786">
    <property type="component" value="Chromosome"/>
</dbReference>
<dbReference type="EMBL" id="AP028654">
    <property type="protein sequence ID" value="BEP28760.1"/>
    <property type="molecule type" value="Genomic_DNA"/>
</dbReference>
<dbReference type="CDD" id="cd18808">
    <property type="entry name" value="SF1_C_Upf1"/>
    <property type="match status" value="1"/>
</dbReference>
<evidence type="ECO:0000256" key="1">
    <source>
        <dbReference type="ARBA" id="ARBA00022741"/>
    </source>
</evidence>
<evidence type="ECO:0000256" key="4">
    <source>
        <dbReference type="ARBA" id="ARBA00022840"/>
    </source>
</evidence>
<evidence type="ECO:0000256" key="2">
    <source>
        <dbReference type="ARBA" id="ARBA00022801"/>
    </source>
</evidence>
<dbReference type="Pfam" id="PF13087">
    <property type="entry name" value="AAA_12"/>
    <property type="match status" value="1"/>
</dbReference>
<dbReference type="AlphaFoldDB" id="A0AAU9EUK6"/>
<dbReference type="PANTHER" id="PTHR10887">
    <property type="entry name" value="DNA2/NAM7 HELICASE FAMILY"/>
    <property type="match status" value="1"/>
</dbReference>
<dbReference type="InterPro" id="IPR027417">
    <property type="entry name" value="P-loop_NTPase"/>
</dbReference>
<dbReference type="GO" id="GO:0016787">
    <property type="term" value="F:hydrolase activity"/>
    <property type="evidence" value="ECO:0007669"/>
    <property type="project" value="UniProtKB-KW"/>
</dbReference>
<dbReference type="GO" id="GO:0004386">
    <property type="term" value="F:helicase activity"/>
    <property type="evidence" value="ECO:0007669"/>
    <property type="project" value="UniProtKB-KW"/>
</dbReference>
<dbReference type="InterPro" id="IPR014001">
    <property type="entry name" value="Helicase_ATP-bd"/>
</dbReference>
<keyword evidence="3 6" id="KW-0347">Helicase</keyword>
<sequence>MKENVKLLLNNLLRAIEYEREEERERHTEEIKKLSGYEREEKGRAFIGLHKRKIGRSMGGDWIYEFRKNGSKVLPDTEISIGDQVIISQFNPLNHLNPSGTVYSMSKKNISVAFPRAIKISNSNSLRMDLFVNDTTFKRMEEALTYAKTHTFHRLHTLLSGDYLVDTSESDIQINNLNEVQNISINKAIENNIFYSIQGPPGTGKTYTASYLIKQILITKNRILISADSNAAVDNLIRKLTELKIDVLRIGNPIRVNNDLKAYTLDYKILKHVKYKEITEFEKEIEKYKSKQGRCVRPNAKTTRGIPYDKLLELALSNQSMRGLSKKTIKSMRPWLKAQKKIDDLYKKIQSNKTEIQEYLINSHRVIATTNSTAGSDLLKYENFDWLIMDESAQASIPSSLIPVLKANRFILIGDHFQLPPVVISSEAKKLGLSTSLMDYLANKYPYQLTRLEVQYRMNLKINNLVSKLFYNNKLIPDISVRDRLIKKLYNENIIEVIDVSGHELRKKDSKSYYNNFEIDKVIDYIETLKSKGIEDSQIAVISPYKAQTIKIKDLIKHEIEVDTVDSFQGREKDIVIISFVRANLNERVGFLNDYRRLNVSISRAKSKLVLVGNFKTLKTDKLFNNMLNIIKN</sequence>
<evidence type="ECO:0000313" key="6">
    <source>
        <dbReference type="EMBL" id="BEP28760.1"/>
    </source>
</evidence>
<dbReference type="KEGG" id="hprf:HLPR_10910"/>
<dbReference type="InterPro" id="IPR041677">
    <property type="entry name" value="DNA2/NAM7_AAA_11"/>
</dbReference>
<dbReference type="Gene3D" id="2.40.30.270">
    <property type="match status" value="1"/>
</dbReference>
<dbReference type="InterPro" id="IPR047187">
    <property type="entry name" value="SF1_C_Upf1"/>
</dbReference>
<evidence type="ECO:0000313" key="7">
    <source>
        <dbReference type="Proteomes" id="UP001321786"/>
    </source>
</evidence>
<reference evidence="6 7" key="1">
    <citation type="submission" date="2023-08" db="EMBL/GenBank/DDBJ databases">
        <title>Helicovermis profunda gen. nov., sp. nov., a novel mesophilic, fermentative bacterium within the Bacillota from a deep-sea hydrothermal vent chimney.</title>
        <authorList>
            <person name="Miyazaki U."/>
            <person name="Mizutani D."/>
            <person name="Hashimoto Y."/>
            <person name="Tame A."/>
            <person name="Sawayama S."/>
            <person name="Miyazaki J."/>
            <person name="Takai K."/>
            <person name="Nakagawa S."/>
        </authorList>
    </citation>
    <scope>NUCLEOTIDE SEQUENCE [LARGE SCALE GENOMIC DNA]</scope>
    <source>
        <strain evidence="6 7">S502</strain>
    </source>
</reference>
<evidence type="ECO:0000256" key="3">
    <source>
        <dbReference type="ARBA" id="ARBA00022806"/>
    </source>
</evidence>
<dbReference type="InterPro" id="IPR004483">
    <property type="entry name" value="SMUBP-2/Hcs1-like"/>
</dbReference>
<dbReference type="GO" id="GO:0005524">
    <property type="term" value="F:ATP binding"/>
    <property type="evidence" value="ECO:0007669"/>
    <property type="project" value="UniProtKB-KW"/>
</dbReference>
<dbReference type="InterPro" id="IPR045055">
    <property type="entry name" value="DNA2/NAM7-like"/>
</dbReference>
<accession>A0AAU9EUK6</accession>
<dbReference type="Gene3D" id="3.40.50.300">
    <property type="entry name" value="P-loop containing nucleotide triphosphate hydrolases"/>
    <property type="match status" value="2"/>
</dbReference>
<keyword evidence="4" id="KW-0067">ATP-binding</keyword>
<keyword evidence="7" id="KW-1185">Reference proteome</keyword>
<dbReference type="Pfam" id="PF13086">
    <property type="entry name" value="AAA_11"/>
    <property type="match status" value="1"/>
</dbReference>
<keyword evidence="1" id="KW-0547">Nucleotide-binding</keyword>
<organism evidence="6 7">
    <name type="scientific">Helicovermis profundi</name>
    <dbReference type="NCBI Taxonomy" id="3065157"/>
    <lineage>
        <taxon>Bacteria</taxon>
        <taxon>Bacillati</taxon>
        <taxon>Bacillota</taxon>
        <taxon>Clostridia</taxon>
        <taxon>Helicovermis</taxon>
    </lineage>
</organism>
<keyword evidence="2" id="KW-0378">Hydrolase</keyword>
<dbReference type="PANTHER" id="PTHR10887:SF495">
    <property type="entry name" value="HELICASE SENATAXIN ISOFORM X1-RELATED"/>
    <property type="match status" value="1"/>
</dbReference>
<dbReference type="RefSeq" id="WP_338537066.1">
    <property type="nucleotide sequence ID" value="NZ_AP028654.1"/>
</dbReference>
<dbReference type="SMART" id="SM00487">
    <property type="entry name" value="DEXDc"/>
    <property type="match status" value="1"/>
</dbReference>
<name>A0AAU9EUK6_9FIRM</name>
<dbReference type="NCBIfam" id="TIGR00376">
    <property type="entry name" value="IGHMBP2 family helicase"/>
    <property type="match status" value="1"/>
</dbReference>
<dbReference type="SUPFAM" id="SSF52540">
    <property type="entry name" value="P-loop containing nucleoside triphosphate hydrolases"/>
    <property type="match status" value="1"/>
</dbReference>